<evidence type="ECO:0000313" key="3">
    <source>
        <dbReference type="Proteomes" id="UP000728032"/>
    </source>
</evidence>
<dbReference type="GO" id="GO:0042256">
    <property type="term" value="P:cytosolic ribosome assembly"/>
    <property type="evidence" value="ECO:0007669"/>
    <property type="project" value="TreeGrafter"/>
</dbReference>
<sequence>MATKCRTSAPVNQLRGISRVVSTGFTTRHVLGSTATTAINSRRFAANSPQVDEELTQFLKSEIELEKKSQTEPLPQLKGWSVATDGSNLTFTKTYGSEQIAVRANVNHSVDTRGFNEDVENPEQMSAPMVCRPDFAVEIKKGNRTLGINCSFVDLEDVDGDDGPQGTAGGQESGADAQALEDEFQINELSIYEGEFKDSSYLVAGDVMDGSMYDLMMDLLHERGVDQEFAKQLIDYTTVYDHTQYVGLLEKLRDFVAKK</sequence>
<protein>
    <recommendedName>
        <fullName evidence="4">Complement component 1 Q subcomponent-binding protein, mitochondrial</fullName>
    </recommendedName>
</protein>
<dbReference type="InterPro" id="IPR003428">
    <property type="entry name" value="MAM33"/>
</dbReference>
<dbReference type="PANTHER" id="PTHR10826:SF1">
    <property type="entry name" value="COMPLEMENT COMPONENT 1 Q SUBCOMPONENT-BINDING PROTEIN, MITOCHONDRIAL"/>
    <property type="match status" value="1"/>
</dbReference>
<dbReference type="InterPro" id="IPR036561">
    <property type="entry name" value="MAM33_sf"/>
</dbReference>
<dbReference type="SUPFAM" id="SSF54529">
    <property type="entry name" value="Mitochondrial glycoprotein MAM33-like"/>
    <property type="match status" value="1"/>
</dbReference>
<dbReference type="Proteomes" id="UP000728032">
    <property type="component" value="Unassembled WGS sequence"/>
</dbReference>
<accession>A0A7R9R0Z4</accession>
<dbReference type="Gene3D" id="3.10.280.10">
    <property type="entry name" value="Mitochondrial glycoprotein"/>
    <property type="match status" value="1"/>
</dbReference>
<gene>
    <name evidence="2" type="ORF">ONB1V03_LOCUS20954</name>
</gene>
<dbReference type="Pfam" id="PF02330">
    <property type="entry name" value="MAM33"/>
    <property type="match status" value="1"/>
</dbReference>
<comment type="similarity">
    <text evidence="1">Belongs to the MAM33 family.</text>
</comment>
<evidence type="ECO:0000313" key="2">
    <source>
        <dbReference type="EMBL" id="CAD7664396.1"/>
    </source>
</evidence>
<dbReference type="AlphaFoldDB" id="A0A7R9R0Z4"/>
<dbReference type="EMBL" id="CAJPVJ010038115">
    <property type="protein sequence ID" value="CAG2181533.1"/>
    <property type="molecule type" value="Genomic_DNA"/>
</dbReference>
<dbReference type="GO" id="GO:0005759">
    <property type="term" value="C:mitochondrial matrix"/>
    <property type="evidence" value="ECO:0007669"/>
    <property type="project" value="InterPro"/>
</dbReference>
<evidence type="ECO:0000256" key="1">
    <source>
        <dbReference type="ARBA" id="ARBA00005457"/>
    </source>
</evidence>
<proteinExistence type="inferred from homology"/>
<organism evidence="2">
    <name type="scientific">Oppiella nova</name>
    <dbReference type="NCBI Taxonomy" id="334625"/>
    <lineage>
        <taxon>Eukaryota</taxon>
        <taxon>Metazoa</taxon>
        <taxon>Ecdysozoa</taxon>
        <taxon>Arthropoda</taxon>
        <taxon>Chelicerata</taxon>
        <taxon>Arachnida</taxon>
        <taxon>Acari</taxon>
        <taxon>Acariformes</taxon>
        <taxon>Sarcoptiformes</taxon>
        <taxon>Oribatida</taxon>
        <taxon>Brachypylina</taxon>
        <taxon>Oppioidea</taxon>
        <taxon>Oppiidae</taxon>
        <taxon>Oppiella</taxon>
    </lineage>
</organism>
<keyword evidence="3" id="KW-1185">Reference proteome</keyword>
<dbReference type="EMBL" id="OC952940">
    <property type="protein sequence ID" value="CAD7664396.1"/>
    <property type="molecule type" value="Genomic_DNA"/>
</dbReference>
<dbReference type="PANTHER" id="PTHR10826">
    <property type="entry name" value="COMPLEMENT COMPONENT 1"/>
    <property type="match status" value="1"/>
</dbReference>
<evidence type="ECO:0008006" key="4">
    <source>
        <dbReference type="Google" id="ProtNLM"/>
    </source>
</evidence>
<name>A0A7R9R0Z4_9ACAR</name>
<reference evidence="2" key="1">
    <citation type="submission" date="2020-11" db="EMBL/GenBank/DDBJ databases">
        <authorList>
            <person name="Tran Van P."/>
        </authorList>
    </citation>
    <scope>NUCLEOTIDE SEQUENCE</scope>
</reference>
<dbReference type="OrthoDB" id="278212at2759"/>